<protein>
    <submittedName>
        <fullName evidence="2">CLUMA_CG013421, isoform A</fullName>
    </submittedName>
</protein>
<evidence type="ECO:0000313" key="3">
    <source>
        <dbReference type="Proteomes" id="UP000183832"/>
    </source>
</evidence>
<dbReference type="AlphaFoldDB" id="A0A1J1INT7"/>
<name>A0A1J1INT7_9DIPT</name>
<sequence length="221" mass="25259">MFKFISLIVISLTISQIVVCTKFDPVIRVQNTSNGNLQEDLNEFLNLVPVDDIRNLTEFFYANDGEMRQSYDYLRDEGFKLVVENISKLSLVKKFITFLNDSGVDFAESKKRIEKIVLTSEEAKSIVVNDETEGNMGGMNAFFSEALSLIPQDEVLSLLFVKMEESNSFSSFLEKLNASDYENITDNLKKSQGIQEIYFAFHAHGIDIMEWAKSLRSFFGY</sequence>
<reference evidence="2 3" key="1">
    <citation type="submission" date="2015-04" db="EMBL/GenBank/DDBJ databases">
        <authorList>
            <person name="Syromyatnikov M.Y."/>
            <person name="Popov V.N."/>
        </authorList>
    </citation>
    <scope>NUCLEOTIDE SEQUENCE [LARGE SCALE GENOMIC DNA]</scope>
</reference>
<evidence type="ECO:0000256" key="1">
    <source>
        <dbReference type="SAM" id="SignalP"/>
    </source>
</evidence>
<dbReference type="EMBL" id="CVRI01000054">
    <property type="protein sequence ID" value="CRL00145.1"/>
    <property type="molecule type" value="Genomic_DNA"/>
</dbReference>
<feature type="chain" id="PRO_5013380460" evidence="1">
    <location>
        <begin position="21"/>
        <end position="221"/>
    </location>
</feature>
<dbReference type="PANTHER" id="PTHR21163:SF1">
    <property type="entry name" value="PROTEIN G12"/>
    <property type="match status" value="1"/>
</dbReference>
<dbReference type="Pfam" id="PF06757">
    <property type="entry name" value="Ins_allergen_rp"/>
    <property type="match status" value="1"/>
</dbReference>
<feature type="signal peptide" evidence="1">
    <location>
        <begin position="1"/>
        <end position="20"/>
    </location>
</feature>
<organism evidence="2 3">
    <name type="scientific">Clunio marinus</name>
    <dbReference type="NCBI Taxonomy" id="568069"/>
    <lineage>
        <taxon>Eukaryota</taxon>
        <taxon>Metazoa</taxon>
        <taxon>Ecdysozoa</taxon>
        <taxon>Arthropoda</taxon>
        <taxon>Hexapoda</taxon>
        <taxon>Insecta</taxon>
        <taxon>Pterygota</taxon>
        <taxon>Neoptera</taxon>
        <taxon>Endopterygota</taxon>
        <taxon>Diptera</taxon>
        <taxon>Nematocera</taxon>
        <taxon>Chironomoidea</taxon>
        <taxon>Chironomidae</taxon>
        <taxon>Clunio</taxon>
    </lineage>
</organism>
<keyword evidence="1" id="KW-0732">Signal</keyword>
<accession>A0A1J1INT7</accession>
<gene>
    <name evidence="2" type="primary">putative Protein G12</name>
    <name evidence="2" type="ORF">CLUMA_CG013421</name>
</gene>
<evidence type="ECO:0000313" key="2">
    <source>
        <dbReference type="EMBL" id="CRL00145.1"/>
    </source>
</evidence>
<dbReference type="OrthoDB" id="7882129at2759"/>
<dbReference type="PANTHER" id="PTHR21163">
    <property type="entry name" value="PROTEIN G12"/>
    <property type="match status" value="1"/>
</dbReference>
<dbReference type="InterPro" id="IPR010629">
    <property type="entry name" value="Ins_allergen"/>
</dbReference>
<keyword evidence="3" id="KW-1185">Reference proteome</keyword>
<proteinExistence type="predicted"/>
<dbReference type="Proteomes" id="UP000183832">
    <property type="component" value="Unassembled WGS sequence"/>
</dbReference>